<dbReference type="FunFam" id="3.40.50.1220:FF:000001">
    <property type="entry name" value="Electron transfer flavoprotein, alpha subunit"/>
    <property type="match status" value="1"/>
</dbReference>
<dbReference type="AlphaFoldDB" id="R1CD04"/>
<dbReference type="PROSITE" id="PS00198">
    <property type="entry name" value="4FE4S_FER_1"/>
    <property type="match status" value="1"/>
</dbReference>
<dbReference type="Proteomes" id="UP000013378">
    <property type="component" value="Unassembled WGS sequence"/>
</dbReference>
<keyword evidence="5" id="KW-0274">FAD</keyword>
<evidence type="ECO:0000256" key="5">
    <source>
        <dbReference type="ARBA" id="ARBA00022827"/>
    </source>
</evidence>
<gene>
    <name evidence="10" type="ORF">L21TH_1826</name>
</gene>
<sequence length="410" mass="44101">MAIKVISEKCVGCGVCVDKCPFDAIEMVDNKPVIKDNCTLCGACIEACPVDAIEKEEVEKKGVDISQYKGVWVFAEQREGELLNVAVELLGEGRKIADKLGVELTAVLLGNKVDNLAEELIKYGADKVIYAEDEKLEVYTTDAYTKVIAELVKERKPEIMLIGATTIGRDLGPRLSARLATGLTADCTKLEIDDEDGKLLQTRPAFGGNLMATIICPNHRPQMATVRPGVMEKAHYDENKTGEVEKVEVSLTEDDIKAVVVERVKSEKAEVAIEDASVIVAGGRGLGKPEGFELLHKLAQKLDGVVGASRAAVDAGWIDHAHQVGQTGTTVRPKLYIACGISGAIQHLAGMQDSGCIVAINKNPDAPIFKVADYGIVGDLYEVVPQLIEALDNVDDILSAFKEVAASDEK</sequence>
<dbReference type="CDD" id="cd01715">
    <property type="entry name" value="ETF_alpha"/>
    <property type="match status" value="1"/>
</dbReference>
<keyword evidence="6" id="KW-0249">Electron transport</keyword>
<dbReference type="GO" id="GO:0050660">
    <property type="term" value="F:flavin adenine dinucleotide binding"/>
    <property type="evidence" value="ECO:0007669"/>
    <property type="project" value="InterPro"/>
</dbReference>
<proteinExistence type="inferred from homology"/>
<comment type="caution">
    <text evidence="10">The sequence shown here is derived from an EMBL/GenBank/DDBJ whole genome shotgun (WGS) entry which is preliminary data.</text>
</comment>
<keyword evidence="2" id="KW-0813">Transport</keyword>
<evidence type="ECO:0000259" key="9">
    <source>
        <dbReference type="PROSITE" id="PS51379"/>
    </source>
</evidence>
<comment type="similarity">
    <text evidence="1">Belongs to the ETF alpha-subunit/FixB family.</text>
</comment>
<dbReference type="InterPro" id="IPR033947">
    <property type="entry name" value="ETF_alpha_N"/>
</dbReference>
<dbReference type="PROSITE" id="PS00696">
    <property type="entry name" value="ETF_ALPHA"/>
    <property type="match status" value="1"/>
</dbReference>
<dbReference type="InterPro" id="IPR018206">
    <property type="entry name" value="ETF_asu_C_CS"/>
</dbReference>
<keyword evidence="3" id="KW-0285">Flavoprotein</keyword>
<evidence type="ECO:0000256" key="3">
    <source>
        <dbReference type="ARBA" id="ARBA00022630"/>
    </source>
</evidence>
<dbReference type="InterPro" id="IPR017900">
    <property type="entry name" value="4Fe4S_Fe_S_CS"/>
</dbReference>
<name>R1CD04_9FIRM</name>
<dbReference type="SUPFAM" id="SSF54862">
    <property type="entry name" value="4Fe-4S ferredoxins"/>
    <property type="match status" value="1"/>
</dbReference>
<dbReference type="InterPro" id="IPR014730">
    <property type="entry name" value="ETF_a/b_N"/>
</dbReference>
<dbReference type="GO" id="GO:0033539">
    <property type="term" value="P:fatty acid beta-oxidation using acyl-CoA dehydrogenase"/>
    <property type="evidence" value="ECO:0007669"/>
    <property type="project" value="TreeGrafter"/>
</dbReference>
<dbReference type="SUPFAM" id="SSF52467">
    <property type="entry name" value="DHS-like NAD/FAD-binding domain"/>
    <property type="match status" value="1"/>
</dbReference>
<dbReference type="GO" id="GO:0051536">
    <property type="term" value="F:iron-sulfur cluster binding"/>
    <property type="evidence" value="ECO:0007669"/>
    <property type="project" value="UniProtKB-KW"/>
</dbReference>
<dbReference type="GO" id="GO:0046872">
    <property type="term" value="F:metal ion binding"/>
    <property type="evidence" value="ECO:0007669"/>
    <property type="project" value="UniProtKB-KW"/>
</dbReference>
<dbReference type="OrthoDB" id="9770286at2"/>
<dbReference type="Pfam" id="PF12838">
    <property type="entry name" value="Fer4_7"/>
    <property type="match status" value="1"/>
</dbReference>
<dbReference type="InterPro" id="IPR017896">
    <property type="entry name" value="4Fe4S_Fe-S-bd"/>
</dbReference>
<dbReference type="STRING" id="1304284.L21TH_1826"/>
<dbReference type="InterPro" id="IPR014731">
    <property type="entry name" value="ETF_asu_C"/>
</dbReference>
<dbReference type="SMART" id="SM00893">
    <property type="entry name" value="ETF"/>
    <property type="match status" value="1"/>
</dbReference>
<dbReference type="InterPro" id="IPR029035">
    <property type="entry name" value="DHS-like_NAD/FAD-binding_dom"/>
</dbReference>
<evidence type="ECO:0000256" key="8">
    <source>
        <dbReference type="ARBA" id="ARBA00023014"/>
    </source>
</evidence>
<evidence type="ECO:0000313" key="11">
    <source>
        <dbReference type="Proteomes" id="UP000013378"/>
    </source>
</evidence>
<dbReference type="EMBL" id="ARZA01000203">
    <property type="protein sequence ID" value="EOD00175.1"/>
    <property type="molecule type" value="Genomic_DNA"/>
</dbReference>
<organism evidence="10 11">
    <name type="scientific">Caldisalinibacter kiritimatiensis</name>
    <dbReference type="NCBI Taxonomy" id="1304284"/>
    <lineage>
        <taxon>Bacteria</taxon>
        <taxon>Bacillati</taxon>
        <taxon>Bacillota</taxon>
        <taxon>Tissierellia</taxon>
        <taxon>Tissierellales</taxon>
        <taxon>Thermohalobacteraceae</taxon>
        <taxon>Caldisalinibacter</taxon>
    </lineage>
</organism>
<keyword evidence="7" id="KW-0408">Iron</keyword>
<dbReference type="PANTHER" id="PTHR43153">
    <property type="entry name" value="ELECTRON TRANSFER FLAVOPROTEIN ALPHA"/>
    <property type="match status" value="1"/>
</dbReference>
<dbReference type="eggNOG" id="COG2025">
    <property type="taxonomic scope" value="Bacteria"/>
</dbReference>
<evidence type="ECO:0000256" key="6">
    <source>
        <dbReference type="ARBA" id="ARBA00022982"/>
    </source>
</evidence>
<dbReference type="Pfam" id="PF01012">
    <property type="entry name" value="ETF"/>
    <property type="match status" value="1"/>
</dbReference>
<dbReference type="Pfam" id="PF00766">
    <property type="entry name" value="ETF_alpha"/>
    <property type="match status" value="1"/>
</dbReference>
<dbReference type="Gene3D" id="3.30.70.20">
    <property type="match status" value="1"/>
</dbReference>
<evidence type="ECO:0000256" key="2">
    <source>
        <dbReference type="ARBA" id="ARBA00022448"/>
    </source>
</evidence>
<dbReference type="GO" id="GO:0009055">
    <property type="term" value="F:electron transfer activity"/>
    <property type="evidence" value="ECO:0007669"/>
    <property type="project" value="InterPro"/>
</dbReference>
<dbReference type="InterPro" id="IPR014729">
    <property type="entry name" value="Rossmann-like_a/b/a_fold"/>
</dbReference>
<dbReference type="PATRIC" id="fig|1304284.3.peg.1793"/>
<dbReference type="SUPFAM" id="SSF52402">
    <property type="entry name" value="Adenine nucleotide alpha hydrolases-like"/>
    <property type="match status" value="1"/>
</dbReference>
<protein>
    <submittedName>
        <fullName evidence="10">Electron transfer flavoprotein, alpha subunit</fullName>
    </submittedName>
</protein>
<feature type="domain" description="4Fe-4S ferredoxin-type" evidence="9">
    <location>
        <begin position="1"/>
        <end position="30"/>
    </location>
</feature>
<dbReference type="PROSITE" id="PS51379">
    <property type="entry name" value="4FE4S_FER_2"/>
    <property type="match status" value="2"/>
</dbReference>
<keyword evidence="4" id="KW-0479">Metal-binding</keyword>
<evidence type="ECO:0000256" key="1">
    <source>
        <dbReference type="ARBA" id="ARBA00005817"/>
    </source>
</evidence>
<keyword evidence="11" id="KW-1185">Reference proteome</keyword>
<dbReference type="RefSeq" id="WP_006314536.1">
    <property type="nucleotide sequence ID" value="NZ_ARZA01000203.1"/>
</dbReference>
<feature type="domain" description="4Fe-4S ferredoxin-type" evidence="9">
    <location>
        <begin position="33"/>
        <end position="58"/>
    </location>
</feature>
<evidence type="ECO:0000256" key="7">
    <source>
        <dbReference type="ARBA" id="ARBA00023004"/>
    </source>
</evidence>
<dbReference type="Gene3D" id="3.40.50.1220">
    <property type="entry name" value="TPP-binding domain"/>
    <property type="match status" value="1"/>
</dbReference>
<dbReference type="Gene3D" id="3.40.50.620">
    <property type="entry name" value="HUPs"/>
    <property type="match status" value="1"/>
</dbReference>
<accession>R1CD04</accession>
<reference evidence="10 11" key="1">
    <citation type="journal article" date="2015" name="Geomicrobiol. J.">
        <title>Caldisalinibacter kiritimatiensis gen. nov., sp. nov., a moderately thermohalophilic thiosulfate-reducing bacterium from a hypersaline microbial mat.</title>
        <authorList>
            <person name="Ben Hania W."/>
            <person name="Joseph M."/>
            <person name="Fiebig A."/>
            <person name="Bunk B."/>
            <person name="Klenk H.-P."/>
            <person name="Fardeau M.-L."/>
            <person name="Spring S."/>
        </authorList>
    </citation>
    <scope>NUCLEOTIDE SEQUENCE [LARGE SCALE GENOMIC DNA]</scope>
    <source>
        <strain evidence="10 11">L21-TH-D2</strain>
    </source>
</reference>
<evidence type="ECO:0000313" key="10">
    <source>
        <dbReference type="EMBL" id="EOD00175.1"/>
    </source>
</evidence>
<dbReference type="PANTHER" id="PTHR43153:SF1">
    <property type="entry name" value="ELECTRON TRANSFER FLAVOPROTEIN SUBUNIT ALPHA, MITOCHONDRIAL"/>
    <property type="match status" value="1"/>
</dbReference>
<keyword evidence="8" id="KW-0411">Iron-sulfur</keyword>
<dbReference type="InterPro" id="IPR001308">
    <property type="entry name" value="ETF_a/FixB"/>
</dbReference>
<evidence type="ECO:0000256" key="4">
    <source>
        <dbReference type="ARBA" id="ARBA00022723"/>
    </source>
</evidence>